<comment type="caution">
    <text evidence="3">The sequence shown here is derived from an EMBL/GenBank/DDBJ whole genome shotgun (WGS) entry which is preliminary data.</text>
</comment>
<evidence type="ECO:0000313" key="4">
    <source>
        <dbReference type="Proteomes" id="UP000659124"/>
    </source>
</evidence>
<name>A0ABR7TTQ2_9BACT</name>
<keyword evidence="4" id="KW-1185">Reference proteome</keyword>
<dbReference type="PANTHER" id="PTHR14239">
    <property type="entry name" value="DUDULIN-RELATED"/>
    <property type="match status" value="1"/>
</dbReference>
<dbReference type="RefSeq" id="WP_188090124.1">
    <property type="nucleotide sequence ID" value="NZ_JACVFC010000003.1"/>
</dbReference>
<dbReference type="PANTHER" id="PTHR14239:SF10">
    <property type="entry name" value="REDUCTASE"/>
    <property type="match status" value="1"/>
</dbReference>
<dbReference type="InterPro" id="IPR051267">
    <property type="entry name" value="STEAP_metalloreductase"/>
</dbReference>
<dbReference type="SUPFAM" id="SSF51735">
    <property type="entry name" value="NAD(P)-binding Rossmann-fold domains"/>
    <property type="match status" value="1"/>
</dbReference>
<evidence type="ECO:0000313" key="3">
    <source>
        <dbReference type="EMBL" id="MBC9932997.1"/>
    </source>
</evidence>
<feature type="domain" description="Pyrroline-5-carboxylate reductase catalytic N-terminal" evidence="2">
    <location>
        <begin position="7"/>
        <end position="96"/>
    </location>
</feature>
<keyword evidence="1" id="KW-0560">Oxidoreductase</keyword>
<protein>
    <submittedName>
        <fullName evidence="3">NAD(P)-binding domain-containing protein</fullName>
    </submittedName>
</protein>
<evidence type="ECO:0000256" key="1">
    <source>
        <dbReference type="ARBA" id="ARBA00023002"/>
    </source>
</evidence>
<proteinExistence type="predicted"/>
<reference evidence="3 4" key="1">
    <citation type="submission" date="2020-09" db="EMBL/GenBank/DDBJ databases">
        <title>Genome sequences of type strains of Chitinophaga qingshengii and Chitinophaga varians.</title>
        <authorList>
            <person name="Kittiwongwattana C."/>
        </authorList>
    </citation>
    <scope>NUCLEOTIDE SEQUENCE [LARGE SCALE GENOMIC DNA]</scope>
    <source>
        <strain evidence="3 4">JCM 30026</strain>
    </source>
</reference>
<organism evidence="3 4">
    <name type="scientific">Chitinophaga qingshengii</name>
    <dbReference type="NCBI Taxonomy" id="1569794"/>
    <lineage>
        <taxon>Bacteria</taxon>
        <taxon>Pseudomonadati</taxon>
        <taxon>Bacteroidota</taxon>
        <taxon>Chitinophagia</taxon>
        <taxon>Chitinophagales</taxon>
        <taxon>Chitinophagaceae</taxon>
        <taxon>Chitinophaga</taxon>
    </lineage>
</organism>
<dbReference type="Gene3D" id="3.40.50.720">
    <property type="entry name" value="NAD(P)-binding Rossmann-like Domain"/>
    <property type="match status" value="1"/>
</dbReference>
<dbReference type="EMBL" id="JACVFC010000003">
    <property type="protein sequence ID" value="MBC9932997.1"/>
    <property type="molecule type" value="Genomic_DNA"/>
</dbReference>
<dbReference type="InterPro" id="IPR036291">
    <property type="entry name" value="NAD(P)-bd_dom_sf"/>
</dbReference>
<dbReference type="Pfam" id="PF03807">
    <property type="entry name" value="F420_oxidored"/>
    <property type="match status" value="1"/>
</dbReference>
<dbReference type="Proteomes" id="UP000659124">
    <property type="component" value="Unassembled WGS sequence"/>
</dbReference>
<accession>A0ABR7TTQ2</accession>
<evidence type="ECO:0000259" key="2">
    <source>
        <dbReference type="Pfam" id="PF03807"/>
    </source>
</evidence>
<dbReference type="InterPro" id="IPR028939">
    <property type="entry name" value="P5C_Rdtase_cat_N"/>
</dbReference>
<sequence length="206" mass="20904">MSMKSMTIGVIGAGGIGRAFAIAAAAAGYAVMISNSRGPASLAEFAASVTGVTATDRQTAATADIILLSVQWQYLEAATTDLPDLSGKIVLDAMNPVIIPAFTFPDLGGRTSSELVADRVPGAAVVKIFNTLPPELVRTPGTAEGGRRVVFFSGDDQVAKGSVGQLLDRLGFAGVDLGGLVQGGVMQHFPGGPLAGLHLIQVAVNG</sequence>
<gene>
    <name evidence="3" type="ORF">ICL07_21590</name>
</gene>